<gene>
    <name evidence="2" type="ORF">Prum_066670</name>
</gene>
<accession>A0A6V8LK77</accession>
<reference evidence="2 3" key="1">
    <citation type="submission" date="2020-03" db="EMBL/GenBank/DDBJ databases">
        <title>Whole genome shotgun sequence of Phytohabitans rumicis NBRC 108638.</title>
        <authorList>
            <person name="Komaki H."/>
            <person name="Tamura T."/>
        </authorList>
    </citation>
    <scope>NUCLEOTIDE SEQUENCE [LARGE SCALE GENOMIC DNA]</scope>
    <source>
        <strain evidence="2 3">NBRC 108638</strain>
    </source>
</reference>
<dbReference type="Pfam" id="PF06182">
    <property type="entry name" value="ABC2_membrane_6"/>
    <property type="match status" value="1"/>
</dbReference>
<name>A0A6V8LK77_9ACTN</name>
<keyword evidence="1" id="KW-0472">Membrane</keyword>
<reference evidence="2 3" key="2">
    <citation type="submission" date="2020-03" db="EMBL/GenBank/DDBJ databases">
        <authorList>
            <person name="Ichikawa N."/>
            <person name="Kimura A."/>
            <person name="Kitahashi Y."/>
            <person name="Uohara A."/>
        </authorList>
    </citation>
    <scope>NUCLEOTIDE SEQUENCE [LARGE SCALE GENOMIC DNA]</scope>
    <source>
        <strain evidence="2 3">NBRC 108638</strain>
    </source>
</reference>
<organism evidence="2 3">
    <name type="scientific">Phytohabitans rumicis</name>
    <dbReference type="NCBI Taxonomy" id="1076125"/>
    <lineage>
        <taxon>Bacteria</taxon>
        <taxon>Bacillati</taxon>
        <taxon>Actinomycetota</taxon>
        <taxon>Actinomycetes</taxon>
        <taxon>Micromonosporales</taxon>
        <taxon>Micromonosporaceae</taxon>
    </lineage>
</organism>
<protein>
    <recommendedName>
        <fullName evidence="4">ABC transporter permease</fullName>
    </recommendedName>
</protein>
<keyword evidence="1" id="KW-1133">Transmembrane helix</keyword>
<comment type="caution">
    <text evidence="2">The sequence shown here is derived from an EMBL/GenBank/DDBJ whole genome shotgun (WGS) entry which is preliminary data.</text>
</comment>
<dbReference type="RefSeq" id="WP_173079757.1">
    <property type="nucleotide sequence ID" value="NZ_BAABJB010000005.1"/>
</dbReference>
<dbReference type="AlphaFoldDB" id="A0A6V8LK77"/>
<keyword evidence="1" id="KW-0812">Transmembrane</keyword>
<dbReference type="PANTHER" id="PTHR36832">
    <property type="entry name" value="SLR1174 PROTEIN-RELATED"/>
    <property type="match status" value="1"/>
</dbReference>
<dbReference type="EMBL" id="BLPG01000001">
    <property type="protein sequence ID" value="GFJ93025.1"/>
    <property type="molecule type" value="Genomic_DNA"/>
</dbReference>
<evidence type="ECO:0000313" key="3">
    <source>
        <dbReference type="Proteomes" id="UP000482960"/>
    </source>
</evidence>
<dbReference type="PANTHER" id="PTHR36832:SF1">
    <property type="entry name" value="SLR1174 PROTEIN"/>
    <property type="match status" value="1"/>
</dbReference>
<feature type="transmembrane region" description="Helical" evidence="1">
    <location>
        <begin position="232"/>
        <end position="249"/>
    </location>
</feature>
<feature type="transmembrane region" description="Helical" evidence="1">
    <location>
        <begin position="192"/>
        <end position="212"/>
    </location>
</feature>
<proteinExistence type="predicted"/>
<dbReference type="Proteomes" id="UP000482960">
    <property type="component" value="Unassembled WGS sequence"/>
</dbReference>
<feature type="transmembrane region" description="Helical" evidence="1">
    <location>
        <begin position="116"/>
        <end position="135"/>
    </location>
</feature>
<evidence type="ECO:0000313" key="2">
    <source>
        <dbReference type="EMBL" id="GFJ93025.1"/>
    </source>
</evidence>
<keyword evidence="3" id="KW-1185">Reference proteome</keyword>
<sequence>MTTTAWRAARVTPLGELVQPTRITATAVRLAGHAFLVYCLWRALYANVETTAGLGRDQAVTYAVLAVLSTQIRGLDRFAARDSLLQHVQEGTILYWFLRPVSPRRYYLIRALGDQVYGFAWVLAGYAICLAAGAVSKPVSASAAVAFAVSLLFAQVIMYELLLAVDLLCFWTLQNSAALQILRFLQNLLSGVIAPLWFFPDWFLTISSFLPFRYTLDVPLSLYIGRLPAGDAPRLIAVQLVWCALLALLNRRLWRKAADQVTVQGG</sequence>
<evidence type="ECO:0008006" key="4">
    <source>
        <dbReference type="Google" id="ProtNLM"/>
    </source>
</evidence>
<feature type="transmembrane region" description="Helical" evidence="1">
    <location>
        <begin position="141"/>
        <end position="171"/>
    </location>
</feature>
<dbReference type="InterPro" id="IPR010390">
    <property type="entry name" value="ABC-2_transporter-like"/>
</dbReference>
<evidence type="ECO:0000256" key="1">
    <source>
        <dbReference type="SAM" id="Phobius"/>
    </source>
</evidence>